<feature type="domain" description="Protein kinase" evidence="11">
    <location>
        <begin position="23"/>
        <end position="419"/>
    </location>
</feature>
<dbReference type="EMBL" id="SDMP01000015">
    <property type="protein sequence ID" value="RYR07451.1"/>
    <property type="molecule type" value="Genomic_DNA"/>
</dbReference>
<reference evidence="12 13" key="1">
    <citation type="submission" date="2019-01" db="EMBL/GenBank/DDBJ databases">
        <title>Sequencing of cultivated peanut Arachis hypogaea provides insights into genome evolution and oil improvement.</title>
        <authorList>
            <person name="Chen X."/>
        </authorList>
    </citation>
    <scope>NUCLEOTIDE SEQUENCE [LARGE SCALE GENOMIC DNA]</scope>
    <source>
        <strain evidence="13">cv. Fuhuasheng</strain>
        <tissue evidence="12">Leaves</tissue>
    </source>
</reference>
<dbReference type="GO" id="GO:0005524">
    <property type="term" value="F:ATP binding"/>
    <property type="evidence" value="ECO:0007669"/>
    <property type="project" value="UniProtKB-KW"/>
</dbReference>
<dbReference type="PROSITE" id="PS50011">
    <property type="entry name" value="PROTEIN_KINASE_DOM"/>
    <property type="match status" value="1"/>
</dbReference>
<evidence type="ECO:0000256" key="10">
    <source>
        <dbReference type="SAM" id="MobiDB-lite"/>
    </source>
</evidence>
<dbReference type="FunFam" id="3.30.200.20:FF:000664">
    <property type="entry name" value="Cyclin-dependent kinase F-1"/>
    <property type="match status" value="1"/>
</dbReference>
<evidence type="ECO:0000256" key="2">
    <source>
        <dbReference type="ARBA" id="ARBA00012425"/>
    </source>
</evidence>
<dbReference type="Gene3D" id="1.10.510.10">
    <property type="entry name" value="Transferase(Phosphotransferase) domain 1"/>
    <property type="match status" value="2"/>
</dbReference>
<evidence type="ECO:0000313" key="13">
    <source>
        <dbReference type="Proteomes" id="UP000289738"/>
    </source>
</evidence>
<evidence type="ECO:0000256" key="4">
    <source>
        <dbReference type="ARBA" id="ARBA00022679"/>
    </source>
</evidence>
<comment type="similarity">
    <text evidence="1">Belongs to the protein kinase superfamily. CMGC Ser/Thr protein kinase family. CDC2/CDKX subfamily.</text>
</comment>
<evidence type="ECO:0000313" key="12">
    <source>
        <dbReference type="EMBL" id="RYR07451.1"/>
    </source>
</evidence>
<keyword evidence="6" id="KW-0418">Kinase</keyword>
<dbReference type="Proteomes" id="UP000289738">
    <property type="component" value="Chromosome B05"/>
</dbReference>
<dbReference type="GO" id="GO:0004693">
    <property type="term" value="F:cyclin-dependent protein serine/threonine kinase activity"/>
    <property type="evidence" value="ECO:0007669"/>
    <property type="project" value="UniProtKB-EC"/>
</dbReference>
<dbReference type="PROSITE" id="PS00108">
    <property type="entry name" value="PROTEIN_KINASE_ST"/>
    <property type="match status" value="1"/>
</dbReference>
<comment type="catalytic activity">
    <reaction evidence="9">
        <text>L-seryl-[protein] + ATP = O-phospho-L-seryl-[protein] + ADP + H(+)</text>
        <dbReference type="Rhea" id="RHEA:17989"/>
        <dbReference type="Rhea" id="RHEA-COMP:9863"/>
        <dbReference type="Rhea" id="RHEA-COMP:11604"/>
        <dbReference type="ChEBI" id="CHEBI:15378"/>
        <dbReference type="ChEBI" id="CHEBI:29999"/>
        <dbReference type="ChEBI" id="CHEBI:30616"/>
        <dbReference type="ChEBI" id="CHEBI:83421"/>
        <dbReference type="ChEBI" id="CHEBI:456216"/>
        <dbReference type="EC" id="2.7.11.22"/>
    </reaction>
</comment>
<dbReference type="Gramene" id="arahy.Tifrunner.gnm2.ann2.Ah15g460500.1">
    <property type="protein sequence ID" value="arahy.Tifrunner.gnm2.ann2.Ah15g460500.1-CDS"/>
    <property type="gene ID" value="arahy.Tifrunner.gnm2.ann2.Ah15g460500"/>
</dbReference>
<comment type="caution">
    <text evidence="12">The sequence shown here is derived from an EMBL/GenBank/DDBJ whole genome shotgun (WGS) entry which is preliminary data.</text>
</comment>
<dbReference type="GO" id="GO:0005634">
    <property type="term" value="C:nucleus"/>
    <property type="evidence" value="ECO:0007669"/>
    <property type="project" value="TreeGrafter"/>
</dbReference>
<dbReference type="PANTHER" id="PTHR24056">
    <property type="entry name" value="CELL DIVISION PROTEIN KINASE"/>
    <property type="match status" value="1"/>
</dbReference>
<dbReference type="OrthoDB" id="1732493at2759"/>
<dbReference type="InterPro" id="IPR050108">
    <property type="entry name" value="CDK"/>
</dbReference>
<dbReference type="InterPro" id="IPR011009">
    <property type="entry name" value="Kinase-like_dom_sf"/>
</dbReference>
<evidence type="ECO:0000256" key="7">
    <source>
        <dbReference type="ARBA" id="ARBA00022840"/>
    </source>
</evidence>
<name>A0A444YZU2_ARAHY</name>
<evidence type="ECO:0000256" key="6">
    <source>
        <dbReference type="ARBA" id="ARBA00022777"/>
    </source>
</evidence>
<dbReference type="EC" id="2.7.11.22" evidence="2"/>
<dbReference type="SUPFAM" id="SSF56112">
    <property type="entry name" value="Protein kinase-like (PK-like)"/>
    <property type="match status" value="1"/>
</dbReference>
<comment type="catalytic activity">
    <reaction evidence="8">
        <text>L-threonyl-[protein] + ATP = O-phospho-L-threonyl-[protein] + ADP + H(+)</text>
        <dbReference type="Rhea" id="RHEA:46608"/>
        <dbReference type="Rhea" id="RHEA-COMP:11060"/>
        <dbReference type="Rhea" id="RHEA-COMP:11605"/>
        <dbReference type="ChEBI" id="CHEBI:15378"/>
        <dbReference type="ChEBI" id="CHEBI:30013"/>
        <dbReference type="ChEBI" id="CHEBI:30616"/>
        <dbReference type="ChEBI" id="CHEBI:61977"/>
        <dbReference type="ChEBI" id="CHEBI:456216"/>
        <dbReference type="EC" id="2.7.11.22"/>
    </reaction>
</comment>
<evidence type="ECO:0000256" key="5">
    <source>
        <dbReference type="ARBA" id="ARBA00022741"/>
    </source>
</evidence>
<dbReference type="Gene3D" id="3.30.200.20">
    <property type="entry name" value="Phosphorylase Kinase, domain 1"/>
    <property type="match status" value="1"/>
</dbReference>
<evidence type="ECO:0000259" key="11">
    <source>
        <dbReference type="PROSITE" id="PS50011"/>
    </source>
</evidence>
<dbReference type="Pfam" id="PF00069">
    <property type="entry name" value="Pkinase"/>
    <property type="match status" value="2"/>
</dbReference>
<dbReference type="SMR" id="A0A444YZU2"/>
<organism evidence="12 13">
    <name type="scientific">Arachis hypogaea</name>
    <name type="common">Peanut</name>
    <dbReference type="NCBI Taxonomy" id="3818"/>
    <lineage>
        <taxon>Eukaryota</taxon>
        <taxon>Viridiplantae</taxon>
        <taxon>Streptophyta</taxon>
        <taxon>Embryophyta</taxon>
        <taxon>Tracheophyta</taxon>
        <taxon>Spermatophyta</taxon>
        <taxon>Magnoliopsida</taxon>
        <taxon>eudicotyledons</taxon>
        <taxon>Gunneridae</taxon>
        <taxon>Pentapetalae</taxon>
        <taxon>rosids</taxon>
        <taxon>fabids</taxon>
        <taxon>Fabales</taxon>
        <taxon>Fabaceae</taxon>
        <taxon>Papilionoideae</taxon>
        <taxon>50 kb inversion clade</taxon>
        <taxon>dalbergioids sensu lato</taxon>
        <taxon>Dalbergieae</taxon>
        <taxon>Pterocarpus clade</taxon>
        <taxon>Arachis</taxon>
    </lineage>
</organism>
<dbReference type="SMART" id="SM00220">
    <property type="entry name" value="S_TKc"/>
    <property type="match status" value="1"/>
</dbReference>
<dbReference type="InterPro" id="IPR000719">
    <property type="entry name" value="Prot_kinase_dom"/>
</dbReference>
<accession>A0A444YZU2</accession>
<dbReference type="AlphaFoldDB" id="A0A444YZU2"/>
<keyword evidence="4" id="KW-0808">Transferase</keyword>
<protein>
    <recommendedName>
        <fullName evidence="2">cyclin-dependent kinase</fullName>
        <ecNumber evidence="2">2.7.11.22</ecNumber>
    </recommendedName>
</protein>
<evidence type="ECO:0000256" key="9">
    <source>
        <dbReference type="ARBA" id="ARBA00048367"/>
    </source>
</evidence>
<gene>
    <name evidence="12" type="ORF">Ahy_B05g074806</name>
</gene>
<dbReference type="PANTHER" id="PTHR24056:SF171">
    <property type="entry name" value="CYCLIN-DEPENDENT KINASE 20"/>
    <property type="match status" value="1"/>
</dbReference>
<feature type="region of interest" description="Disordered" evidence="10">
    <location>
        <begin position="175"/>
        <end position="214"/>
    </location>
</feature>
<dbReference type="STRING" id="3818.A0A444YZU2"/>
<evidence type="ECO:0000256" key="3">
    <source>
        <dbReference type="ARBA" id="ARBA00022527"/>
    </source>
</evidence>
<keyword evidence="3" id="KW-0723">Serine/threonine-protein kinase</keyword>
<sequence length="423" mass="47517">MDTYPPSEKTWTIHTRPEITAKYQILDRVGSAAYADVYRGRRLSDDVTVALKEVHDARSALREIEALRVLQGSQNVVVMHEFFWNDDDEHAVIVLEFFRTDLAAVIAEAAAGGGGRGFDVGEVKRWMMQVLSGVDACHRNMIVHRDLKPSNFLVSDHGVLKLAHFGQARIIMEPGFDSTEENPPPPYEHDYASSVPESSSIEHPSSSEAFPHDQGTINHEEYFRVLEEMKSKNTIYDTDKDPNIQDGNTSCLATCTTSNTDDGDDDLWKASLTFEAAEEEERRNELDCCLTPRVGTRWYKAPELLYGSTDYGLEVDLWSLGCIFAELLTLKPLFPGTSDVDQLSRIVSVLGNIDGESWPGCSKLPDHATTSFGNVERPIDFEECMKNCGKDQVSMIKKLVCYDPARRATTMEMLHDKFFSEEP</sequence>
<feature type="compositionally biased region" description="Low complexity" evidence="10">
    <location>
        <begin position="193"/>
        <end position="208"/>
    </location>
</feature>
<keyword evidence="7" id="KW-0067">ATP-binding</keyword>
<dbReference type="InterPro" id="IPR008271">
    <property type="entry name" value="Ser/Thr_kinase_AS"/>
</dbReference>
<keyword evidence="5" id="KW-0547">Nucleotide-binding</keyword>
<evidence type="ECO:0000256" key="1">
    <source>
        <dbReference type="ARBA" id="ARBA00006485"/>
    </source>
</evidence>
<proteinExistence type="inferred from homology"/>
<keyword evidence="13" id="KW-1185">Reference proteome</keyword>
<evidence type="ECO:0000256" key="8">
    <source>
        <dbReference type="ARBA" id="ARBA00047811"/>
    </source>
</evidence>